<dbReference type="InterPro" id="IPR036047">
    <property type="entry name" value="F-box-like_dom_sf"/>
</dbReference>
<accession>A0A067TBR6</accession>
<dbReference type="AlphaFoldDB" id="A0A067TBR6"/>
<name>A0A067TBR6_GALM3</name>
<dbReference type="InterPro" id="IPR001810">
    <property type="entry name" value="F-box_dom"/>
</dbReference>
<dbReference type="Gene3D" id="1.20.1280.50">
    <property type="match status" value="1"/>
</dbReference>
<reference evidence="3" key="1">
    <citation type="journal article" date="2014" name="Proc. Natl. Acad. Sci. U.S.A.">
        <title>Extensive sampling of basidiomycete genomes demonstrates inadequacy of the white-rot/brown-rot paradigm for wood decay fungi.</title>
        <authorList>
            <person name="Riley R."/>
            <person name="Salamov A.A."/>
            <person name="Brown D.W."/>
            <person name="Nagy L.G."/>
            <person name="Floudas D."/>
            <person name="Held B.W."/>
            <person name="Levasseur A."/>
            <person name="Lombard V."/>
            <person name="Morin E."/>
            <person name="Otillar R."/>
            <person name="Lindquist E.A."/>
            <person name="Sun H."/>
            <person name="LaButti K.M."/>
            <person name="Schmutz J."/>
            <person name="Jabbour D."/>
            <person name="Luo H."/>
            <person name="Baker S.E."/>
            <person name="Pisabarro A.G."/>
            <person name="Walton J.D."/>
            <person name="Blanchette R.A."/>
            <person name="Henrissat B."/>
            <person name="Martin F."/>
            <person name="Cullen D."/>
            <person name="Hibbett D.S."/>
            <person name="Grigoriev I.V."/>
        </authorList>
    </citation>
    <scope>NUCLEOTIDE SEQUENCE [LARGE SCALE GENOMIC DNA]</scope>
    <source>
        <strain evidence="3">CBS 339.88</strain>
    </source>
</reference>
<evidence type="ECO:0000259" key="1">
    <source>
        <dbReference type="Pfam" id="PF12937"/>
    </source>
</evidence>
<organism evidence="2 3">
    <name type="scientific">Galerina marginata (strain CBS 339.88)</name>
    <dbReference type="NCBI Taxonomy" id="685588"/>
    <lineage>
        <taxon>Eukaryota</taxon>
        <taxon>Fungi</taxon>
        <taxon>Dikarya</taxon>
        <taxon>Basidiomycota</taxon>
        <taxon>Agaricomycotina</taxon>
        <taxon>Agaricomycetes</taxon>
        <taxon>Agaricomycetidae</taxon>
        <taxon>Agaricales</taxon>
        <taxon>Agaricineae</taxon>
        <taxon>Strophariaceae</taxon>
        <taxon>Galerina</taxon>
    </lineage>
</organism>
<dbReference type="SUPFAM" id="SSF81383">
    <property type="entry name" value="F-box domain"/>
    <property type="match status" value="1"/>
</dbReference>
<sequence>MPQDLPYELEELILSYILHDPVSLKSCSLVCRRFSNFVQRHLFENISLSFSNQSKSDTLPARFVRLLISSPHLATLVQSISIIETRNRIGYPTHLRDDILLPACLPLLKNLRSIGFHSNSFSSPSWKAFSPETQKAILNAFRLPSLVSISLYRIIDIPISLLSGCVALEELSLKFVTFQDEDIQEWIDQDPVPLIPIGSNQRMKLKSLLLSLADPVFHFFTNWLLSPSCALDLSNLQRLSVSMTMEYHDHGNIGKLLQASATTLEVLCFSPSFGGPTRLTLNPINLDCLPRLRVLRLRLGMARGPSGQSFLPWILEAIKQLNSKHIEEISIKSNLFKELQAESSIDMSAWSALDSTLSSFASLRLATLFVLKDETILTPELLAEIRNNFPNLSGQGILNIEPALARVGFGASDSDSL</sequence>
<dbReference type="OrthoDB" id="2788229at2759"/>
<feature type="domain" description="F-box" evidence="1">
    <location>
        <begin position="3"/>
        <end position="48"/>
    </location>
</feature>
<gene>
    <name evidence="2" type="ORF">GALMADRAFT_246763</name>
</gene>
<evidence type="ECO:0000313" key="2">
    <source>
        <dbReference type="EMBL" id="KDR76423.1"/>
    </source>
</evidence>
<dbReference type="Pfam" id="PF12937">
    <property type="entry name" value="F-box-like"/>
    <property type="match status" value="1"/>
</dbReference>
<protein>
    <recommendedName>
        <fullName evidence="1">F-box domain-containing protein</fullName>
    </recommendedName>
</protein>
<proteinExistence type="predicted"/>
<dbReference type="Proteomes" id="UP000027222">
    <property type="component" value="Unassembled WGS sequence"/>
</dbReference>
<dbReference type="HOGENOM" id="CLU_036316_4_1_1"/>
<dbReference type="STRING" id="685588.A0A067TBR6"/>
<keyword evidence="3" id="KW-1185">Reference proteome</keyword>
<dbReference type="SUPFAM" id="SSF52047">
    <property type="entry name" value="RNI-like"/>
    <property type="match status" value="1"/>
</dbReference>
<evidence type="ECO:0000313" key="3">
    <source>
        <dbReference type="Proteomes" id="UP000027222"/>
    </source>
</evidence>
<dbReference type="EMBL" id="KL142378">
    <property type="protein sequence ID" value="KDR76423.1"/>
    <property type="molecule type" value="Genomic_DNA"/>
</dbReference>